<keyword evidence="5" id="KW-1185">Reference proteome</keyword>
<dbReference type="InterPro" id="IPR002220">
    <property type="entry name" value="DapA-like"/>
</dbReference>
<name>A0ABV8SFW5_9BACL</name>
<evidence type="ECO:0000313" key="5">
    <source>
        <dbReference type="Proteomes" id="UP001595755"/>
    </source>
</evidence>
<dbReference type="PIRSF" id="PIRSF001365">
    <property type="entry name" value="DHDPS"/>
    <property type="match status" value="1"/>
</dbReference>
<sequence length="312" mass="35490">MNKNLPDGVWPVMLTPFTNDNEVDYDALDKMVDWYIRKGANGLFAVCLSSEMFNLSLRERAEVARRVVESAAGRIPVVASGHISDAIGEQIDEIGEISKTGIDAFVLVTNRLAAEHEDEEVWKRNAETILAQHPDVMFGLYECPLPYQRLLSPELTKWCAETGRFLFMKECSNNLEQIKEKLEAARGTPLKIYIANNPHVLETMQAGGNGYSGILANFQPELYVWLTENWDKEPEKAKHVQDFLGASNLFEGRHYPTSSKYYMQLEGLPLGLKCRTKKLEEFKVTHRREIEQLHRANRFIADQLQLNGADSL</sequence>
<dbReference type="PANTHER" id="PTHR12128:SF66">
    <property type="entry name" value="4-HYDROXY-2-OXOGLUTARATE ALDOLASE, MITOCHONDRIAL"/>
    <property type="match status" value="1"/>
</dbReference>
<keyword evidence="2 3" id="KW-0456">Lyase</keyword>
<dbReference type="SUPFAM" id="SSF51569">
    <property type="entry name" value="Aldolase"/>
    <property type="match status" value="1"/>
</dbReference>
<gene>
    <name evidence="4" type="ORF">ACFO1S_22240</name>
</gene>
<reference evidence="5" key="1">
    <citation type="journal article" date="2019" name="Int. J. Syst. Evol. Microbiol.">
        <title>The Global Catalogue of Microorganisms (GCM) 10K type strain sequencing project: providing services to taxonomists for standard genome sequencing and annotation.</title>
        <authorList>
            <consortium name="The Broad Institute Genomics Platform"/>
            <consortium name="The Broad Institute Genome Sequencing Center for Infectious Disease"/>
            <person name="Wu L."/>
            <person name="Ma J."/>
        </authorList>
    </citation>
    <scope>NUCLEOTIDE SEQUENCE [LARGE SCALE GENOMIC DNA]</scope>
    <source>
        <strain evidence="5">CGMCC 4.1641</strain>
    </source>
</reference>
<dbReference type="Gene3D" id="3.20.20.70">
    <property type="entry name" value="Aldolase class I"/>
    <property type="match status" value="1"/>
</dbReference>
<evidence type="ECO:0000256" key="1">
    <source>
        <dbReference type="ARBA" id="ARBA00007592"/>
    </source>
</evidence>
<protein>
    <submittedName>
        <fullName evidence="4">Dihydrodipicolinate synthase family protein</fullName>
    </submittedName>
</protein>
<dbReference type="Pfam" id="PF00701">
    <property type="entry name" value="DHDPS"/>
    <property type="match status" value="1"/>
</dbReference>
<dbReference type="PANTHER" id="PTHR12128">
    <property type="entry name" value="DIHYDRODIPICOLINATE SYNTHASE"/>
    <property type="match status" value="1"/>
</dbReference>
<evidence type="ECO:0000313" key="4">
    <source>
        <dbReference type="EMBL" id="MFC4306155.1"/>
    </source>
</evidence>
<proteinExistence type="inferred from homology"/>
<dbReference type="EMBL" id="JBHSED010000058">
    <property type="protein sequence ID" value="MFC4306155.1"/>
    <property type="molecule type" value="Genomic_DNA"/>
</dbReference>
<accession>A0ABV8SFW5</accession>
<dbReference type="RefSeq" id="WP_204601770.1">
    <property type="nucleotide sequence ID" value="NZ_JBHSED010000058.1"/>
</dbReference>
<evidence type="ECO:0000256" key="2">
    <source>
        <dbReference type="ARBA" id="ARBA00023239"/>
    </source>
</evidence>
<dbReference type="InterPro" id="IPR013785">
    <property type="entry name" value="Aldolase_TIM"/>
</dbReference>
<dbReference type="SMART" id="SM01130">
    <property type="entry name" value="DHDPS"/>
    <property type="match status" value="1"/>
</dbReference>
<organism evidence="4 5">
    <name type="scientific">Cohnella boryungensis</name>
    <dbReference type="NCBI Taxonomy" id="768479"/>
    <lineage>
        <taxon>Bacteria</taxon>
        <taxon>Bacillati</taxon>
        <taxon>Bacillota</taxon>
        <taxon>Bacilli</taxon>
        <taxon>Bacillales</taxon>
        <taxon>Paenibacillaceae</taxon>
        <taxon>Cohnella</taxon>
    </lineage>
</organism>
<dbReference type="CDD" id="cd00408">
    <property type="entry name" value="DHDPS-like"/>
    <property type="match status" value="1"/>
</dbReference>
<dbReference type="Proteomes" id="UP001595755">
    <property type="component" value="Unassembled WGS sequence"/>
</dbReference>
<evidence type="ECO:0000256" key="3">
    <source>
        <dbReference type="PIRNR" id="PIRNR001365"/>
    </source>
</evidence>
<comment type="similarity">
    <text evidence="1 3">Belongs to the DapA family.</text>
</comment>
<comment type="caution">
    <text evidence="4">The sequence shown here is derived from an EMBL/GenBank/DDBJ whole genome shotgun (WGS) entry which is preliminary data.</text>
</comment>